<dbReference type="InterPro" id="IPR020904">
    <property type="entry name" value="Sc_DH/Rdtase_CS"/>
</dbReference>
<dbReference type="RefSeq" id="XP_007318716.1">
    <property type="nucleotide sequence ID" value="XM_007318654.1"/>
</dbReference>
<keyword evidence="3" id="KW-0560">Oxidoreductase</keyword>
<protein>
    <recommendedName>
        <fullName evidence="6">NAD(P)-binding protein</fullName>
    </recommendedName>
</protein>
<organism>
    <name type="scientific">Serpula lacrymans var. lacrymans (strain S7.9)</name>
    <name type="common">Dry rot fungus</name>
    <dbReference type="NCBI Taxonomy" id="578457"/>
    <lineage>
        <taxon>Eukaryota</taxon>
        <taxon>Fungi</taxon>
        <taxon>Dikarya</taxon>
        <taxon>Basidiomycota</taxon>
        <taxon>Agaricomycotina</taxon>
        <taxon>Agaricomycetes</taxon>
        <taxon>Agaricomycetidae</taxon>
        <taxon>Boletales</taxon>
        <taxon>Coniophorineae</taxon>
        <taxon>Serpulaceae</taxon>
        <taxon>Serpula</taxon>
    </lineage>
</organism>
<dbReference type="InterPro" id="IPR002347">
    <property type="entry name" value="SDR_fam"/>
</dbReference>
<proteinExistence type="inferred from homology"/>
<dbReference type="HOGENOM" id="CLU_010194_2_9_1"/>
<dbReference type="PROSITE" id="PS00061">
    <property type="entry name" value="ADH_SHORT"/>
    <property type="match status" value="1"/>
</dbReference>
<keyword evidence="2" id="KW-0521">NADP</keyword>
<dbReference type="InterPro" id="IPR036291">
    <property type="entry name" value="NAD(P)-bd_dom_sf"/>
</dbReference>
<sequence length="288" mass="30965">MSNPRVWFITGASSGFGRYMTEHVMASGDIAVATLRKPEVLSEFAAKYSKDRLLVLQLDVSKKTDIENAFARAIEAFGRIDVVFNNAAYGLFTEVEGTPEDLARTMFEVNFWGAANVARAAVRTFREVNAPGKGGVLLQISSLGGLVAHPSVVYYGASKHALEGFSEGLAGEVDPAWNIRVCIVEPGGFRTEGVSNGILVPQHPAYINPELPSSKLRADIERHGGSWQGDAKKGVRVIYQVASGDKIPLRLPLGMDAVAGTREVGQRLVAAADESELFSADLLIDSTN</sequence>
<dbReference type="Pfam" id="PF00106">
    <property type="entry name" value="adh_short"/>
    <property type="match status" value="1"/>
</dbReference>
<evidence type="ECO:0000256" key="2">
    <source>
        <dbReference type="ARBA" id="ARBA00022857"/>
    </source>
</evidence>
<accession>F8NXM5</accession>
<gene>
    <name evidence="5" type="ORF">SERLADRAFT_468367</name>
</gene>
<dbReference type="PANTHER" id="PTHR43976">
    <property type="entry name" value="SHORT CHAIN DEHYDROGENASE"/>
    <property type="match status" value="1"/>
</dbReference>
<dbReference type="PRINTS" id="PR00080">
    <property type="entry name" value="SDRFAMILY"/>
</dbReference>
<dbReference type="Gene3D" id="3.40.50.720">
    <property type="entry name" value="NAD(P)-binding Rossmann-like Domain"/>
    <property type="match status" value="1"/>
</dbReference>
<dbReference type="GeneID" id="18819401"/>
<dbReference type="EMBL" id="GL945434">
    <property type="protein sequence ID" value="EGO24697.1"/>
    <property type="molecule type" value="Genomic_DNA"/>
</dbReference>
<evidence type="ECO:0000313" key="5">
    <source>
        <dbReference type="EMBL" id="EGO24697.1"/>
    </source>
</evidence>
<dbReference type="SUPFAM" id="SSF51735">
    <property type="entry name" value="NAD(P)-binding Rossmann-fold domains"/>
    <property type="match status" value="1"/>
</dbReference>
<dbReference type="CDD" id="cd05374">
    <property type="entry name" value="17beta-HSD-like_SDR_c"/>
    <property type="match status" value="1"/>
</dbReference>
<dbReference type="InterPro" id="IPR051911">
    <property type="entry name" value="SDR_oxidoreductase"/>
</dbReference>
<name>F8NXM5_SERL9</name>
<comment type="similarity">
    <text evidence="1 4">Belongs to the short-chain dehydrogenases/reductases (SDR) family.</text>
</comment>
<dbReference type="PANTHER" id="PTHR43976:SF16">
    <property type="entry name" value="SHORT-CHAIN DEHYDROGENASE_REDUCTASE FAMILY PROTEIN"/>
    <property type="match status" value="1"/>
</dbReference>
<evidence type="ECO:0000256" key="4">
    <source>
        <dbReference type="RuleBase" id="RU000363"/>
    </source>
</evidence>
<dbReference type="GO" id="GO:0016491">
    <property type="term" value="F:oxidoreductase activity"/>
    <property type="evidence" value="ECO:0007669"/>
    <property type="project" value="UniProtKB-KW"/>
</dbReference>
<dbReference type="Proteomes" id="UP000008064">
    <property type="component" value="Unassembled WGS sequence"/>
</dbReference>
<dbReference type="AlphaFoldDB" id="F8NXM5"/>
<evidence type="ECO:0008006" key="6">
    <source>
        <dbReference type="Google" id="ProtNLM"/>
    </source>
</evidence>
<evidence type="ECO:0000256" key="1">
    <source>
        <dbReference type="ARBA" id="ARBA00006484"/>
    </source>
</evidence>
<dbReference type="PRINTS" id="PR00081">
    <property type="entry name" value="GDHRDH"/>
</dbReference>
<dbReference type="OrthoDB" id="1274115at2759"/>
<dbReference type="KEGG" id="sla:SERLADRAFT_468367"/>
<reference evidence="5" key="1">
    <citation type="submission" date="2011-04" db="EMBL/GenBank/DDBJ databases">
        <title>Evolution of plant cell wall degrading machinery underlies the functional diversity of forest fungi.</title>
        <authorList>
            <consortium name="US DOE Joint Genome Institute (JGI-PGF)"/>
            <person name="Eastwood D.C."/>
            <person name="Floudas D."/>
            <person name="Binder M."/>
            <person name="Majcherczyk A."/>
            <person name="Schneider P."/>
            <person name="Aerts A."/>
            <person name="Asiegbu F.O."/>
            <person name="Baker S.E."/>
            <person name="Barry K."/>
            <person name="Bendiksby M."/>
            <person name="Blumentritt M."/>
            <person name="Coutinho P.M."/>
            <person name="Cullen D."/>
            <person name="Cullen D."/>
            <person name="Gathman A."/>
            <person name="Goodell B."/>
            <person name="Henrissat B."/>
            <person name="Ihrmark K."/>
            <person name="Kauserud H."/>
            <person name="Kohler A."/>
            <person name="LaButti K."/>
            <person name="Lapidus A."/>
            <person name="Lavin J.L."/>
            <person name="Lee Y.-H."/>
            <person name="Lindquist E."/>
            <person name="Lilly W."/>
            <person name="Lucas S."/>
            <person name="Morin E."/>
            <person name="Murat C."/>
            <person name="Oguiza J.A."/>
            <person name="Park J."/>
            <person name="Pisabarro A.G."/>
            <person name="Riley R."/>
            <person name="Rosling A."/>
            <person name="Salamov A."/>
            <person name="Schmidt O."/>
            <person name="Schmutz J."/>
            <person name="Skrede I."/>
            <person name="Stenlid J."/>
            <person name="Wiebenga A."/>
            <person name="Xie X."/>
            <person name="Kues U."/>
            <person name="Hibbett D.S."/>
            <person name="Hoffmeister D."/>
            <person name="Hogberg N."/>
            <person name="Martin F."/>
            <person name="Grigoriev I.V."/>
            <person name="Watkinson S.C."/>
        </authorList>
    </citation>
    <scope>NUCLEOTIDE SEQUENCE</scope>
    <source>
        <strain evidence="5">S7.9</strain>
    </source>
</reference>
<evidence type="ECO:0000256" key="3">
    <source>
        <dbReference type="ARBA" id="ARBA00023002"/>
    </source>
</evidence>